<dbReference type="Gene3D" id="3.55.50.30">
    <property type="match status" value="1"/>
</dbReference>
<dbReference type="EMBL" id="CP051672">
    <property type="protein sequence ID" value="QJE29861.1"/>
    <property type="molecule type" value="Genomic_DNA"/>
</dbReference>
<dbReference type="InterPro" id="IPR032508">
    <property type="entry name" value="FecR_C"/>
</dbReference>
<evidence type="ECO:0000313" key="5">
    <source>
        <dbReference type="Proteomes" id="UP000501982"/>
    </source>
</evidence>
<accession>A0A7L5EFA5</accession>
<feature type="domain" description="FecR protein" evidence="2">
    <location>
        <begin position="104"/>
        <end position="198"/>
    </location>
</feature>
<dbReference type="AlphaFoldDB" id="A0A7L5EFA5"/>
<dbReference type="PANTHER" id="PTHR30273:SF2">
    <property type="entry name" value="PROTEIN FECR"/>
    <property type="match status" value="1"/>
</dbReference>
<feature type="domain" description="Protein FecR C-terminal" evidence="3">
    <location>
        <begin position="242"/>
        <end position="309"/>
    </location>
</feature>
<name>A0A7L5EFA5_PARDI</name>
<dbReference type="Proteomes" id="UP000501982">
    <property type="component" value="Chromosome"/>
</dbReference>
<gene>
    <name evidence="4" type="ORF">HHO38_16835</name>
</gene>
<keyword evidence="1" id="KW-1133">Transmembrane helix</keyword>
<evidence type="ECO:0000313" key="4">
    <source>
        <dbReference type="EMBL" id="QJE29861.1"/>
    </source>
</evidence>
<proteinExistence type="predicted"/>
<protein>
    <submittedName>
        <fullName evidence="4">DUF4974 domain-containing protein</fullName>
    </submittedName>
</protein>
<keyword evidence="1" id="KW-0472">Membrane</keyword>
<evidence type="ECO:0000259" key="3">
    <source>
        <dbReference type="Pfam" id="PF16344"/>
    </source>
</evidence>
<feature type="transmembrane region" description="Helical" evidence="1">
    <location>
        <begin position="72"/>
        <end position="91"/>
    </location>
</feature>
<dbReference type="Pfam" id="PF04773">
    <property type="entry name" value="FecR"/>
    <property type="match status" value="1"/>
</dbReference>
<organism evidence="4 5">
    <name type="scientific">Parabacteroides distasonis</name>
    <dbReference type="NCBI Taxonomy" id="823"/>
    <lineage>
        <taxon>Bacteria</taxon>
        <taxon>Pseudomonadati</taxon>
        <taxon>Bacteroidota</taxon>
        <taxon>Bacteroidia</taxon>
        <taxon>Bacteroidales</taxon>
        <taxon>Tannerellaceae</taxon>
        <taxon>Parabacteroides</taxon>
    </lineage>
</organism>
<reference evidence="4 5" key="1">
    <citation type="submission" date="2020-04" db="EMBL/GenBank/DDBJ databases">
        <title>Complete Genomes and Methylome analysis of CBBP consortium that reverse antibiotic-induced susceptibility to vancomycin-resistant Enterococcus faecium infection.</title>
        <authorList>
            <person name="Fomenkov A."/>
            <person name="Zhang Z."/>
            <person name="Pamer E."/>
            <person name="Roberts R.J."/>
        </authorList>
    </citation>
    <scope>NUCLEOTIDE SEQUENCE [LARGE SCALE GENOMIC DNA]</scope>
    <source>
        <strain evidence="5">CBBP</strain>
    </source>
</reference>
<dbReference type="Pfam" id="PF16344">
    <property type="entry name" value="FecR_C"/>
    <property type="match status" value="1"/>
</dbReference>
<dbReference type="InterPro" id="IPR012373">
    <property type="entry name" value="Ferrdict_sens_TM"/>
</dbReference>
<keyword evidence="1" id="KW-0812">Transmembrane</keyword>
<sequence>MRRDILYKFFEGKASPKEQRLIGQWLDDSEKHKEVLVRERMVFDAMIVSGEITDRQSVQSRKKRTRVVFMELLRIAAVILVMFLVGGYIYVRKMEEIRLANNIVTVPVGQRVNLQLPDGTSVWLNASSEIIYPAYFSGSTREIHLNGEAYFEVEHDASKPFIVHTETFDIKVLGTKFNVEAYKGMEGFTTALMEGSVEVTDRKNKDKSVRLYPAQKVAFRNGELCKSPIDNYDVYRWREGLICFKEARFADLMRQLEKNYGVRILINNEAVKEKVFSGKFRTTDGIDNALRLLQKEGHYTFEWDENKTTVCIN</sequence>
<dbReference type="Gene3D" id="2.60.120.1440">
    <property type="match status" value="1"/>
</dbReference>
<evidence type="ECO:0000256" key="1">
    <source>
        <dbReference type="SAM" id="Phobius"/>
    </source>
</evidence>
<evidence type="ECO:0000259" key="2">
    <source>
        <dbReference type="Pfam" id="PF04773"/>
    </source>
</evidence>
<dbReference type="PANTHER" id="PTHR30273">
    <property type="entry name" value="PERIPLASMIC SIGNAL SENSOR AND SIGMA FACTOR ACTIVATOR FECR-RELATED"/>
    <property type="match status" value="1"/>
</dbReference>
<dbReference type="InterPro" id="IPR006860">
    <property type="entry name" value="FecR"/>
</dbReference>
<dbReference type="GO" id="GO:0016989">
    <property type="term" value="F:sigma factor antagonist activity"/>
    <property type="evidence" value="ECO:0007669"/>
    <property type="project" value="TreeGrafter"/>
</dbReference>
<dbReference type="FunFam" id="2.60.120.1440:FF:000001">
    <property type="entry name" value="Putative anti-sigma factor"/>
    <property type="match status" value="1"/>
</dbReference>
<dbReference type="PIRSF" id="PIRSF018266">
    <property type="entry name" value="FecR"/>
    <property type="match status" value="1"/>
</dbReference>
<dbReference type="RefSeq" id="WP_170106080.1">
    <property type="nucleotide sequence ID" value="NZ_CP051672.1"/>
</dbReference>